<dbReference type="PANTHER" id="PTHR30273:SF2">
    <property type="entry name" value="PROTEIN FECR"/>
    <property type="match status" value="1"/>
</dbReference>
<comment type="caution">
    <text evidence="4">The sequence shown here is derived from an EMBL/GenBank/DDBJ whole genome shotgun (WGS) entry which is preliminary data.</text>
</comment>
<organism evidence="4 5">
    <name type="scientific">Parasphingopyxis marina</name>
    <dbReference type="NCBI Taxonomy" id="2761622"/>
    <lineage>
        <taxon>Bacteria</taxon>
        <taxon>Pseudomonadati</taxon>
        <taxon>Pseudomonadota</taxon>
        <taxon>Alphaproteobacteria</taxon>
        <taxon>Sphingomonadales</taxon>
        <taxon>Sphingomonadaceae</taxon>
        <taxon>Parasphingopyxis</taxon>
    </lineage>
</organism>
<keyword evidence="1" id="KW-1133">Transmembrane helix</keyword>
<dbReference type="InterPro" id="IPR012373">
    <property type="entry name" value="Ferrdict_sens_TM"/>
</dbReference>
<feature type="domain" description="FecR protein" evidence="2">
    <location>
        <begin position="113"/>
        <end position="199"/>
    </location>
</feature>
<keyword evidence="1" id="KW-0472">Membrane</keyword>
<evidence type="ECO:0000313" key="4">
    <source>
        <dbReference type="EMBL" id="MBC2776645.1"/>
    </source>
</evidence>
<proteinExistence type="predicted"/>
<dbReference type="Proteomes" id="UP000564378">
    <property type="component" value="Unassembled WGS sequence"/>
</dbReference>
<feature type="transmembrane region" description="Helical" evidence="1">
    <location>
        <begin position="81"/>
        <end position="100"/>
    </location>
</feature>
<evidence type="ECO:0000259" key="2">
    <source>
        <dbReference type="Pfam" id="PF04773"/>
    </source>
</evidence>
<dbReference type="EMBL" id="JACJVJ010000001">
    <property type="protein sequence ID" value="MBC2776645.1"/>
    <property type="molecule type" value="Genomic_DNA"/>
</dbReference>
<dbReference type="RefSeq" id="WP_185799913.1">
    <property type="nucleotide sequence ID" value="NZ_JACJVJ010000001.1"/>
</dbReference>
<dbReference type="GO" id="GO:0016989">
    <property type="term" value="F:sigma factor antagonist activity"/>
    <property type="evidence" value="ECO:0007669"/>
    <property type="project" value="TreeGrafter"/>
</dbReference>
<dbReference type="PIRSF" id="PIRSF018266">
    <property type="entry name" value="FecR"/>
    <property type="match status" value="1"/>
</dbReference>
<evidence type="ECO:0000256" key="1">
    <source>
        <dbReference type="SAM" id="Phobius"/>
    </source>
</evidence>
<evidence type="ECO:0000259" key="3">
    <source>
        <dbReference type="Pfam" id="PF16220"/>
    </source>
</evidence>
<dbReference type="Pfam" id="PF04773">
    <property type="entry name" value="FecR"/>
    <property type="match status" value="1"/>
</dbReference>
<keyword evidence="5" id="KW-1185">Reference proteome</keyword>
<dbReference type="InterPro" id="IPR006860">
    <property type="entry name" value="FecR"/>
</dbReference>
<dbReference type="Pfam" id="PF16220">
    <property type="entry name" value="DUF4880"/>
    <property type="match status" value="1"/>
</dbReference>
<accession>A0A842HUN5</accession>
<keyword evidence="1" id="KW-0812">Transmembrane</keyword>
<dbReference type="Gene3D" id="2.60.120.1440">
    <property type="match status" value="1"/>
</dbReference>
<sequence length="311" mass="33215">MPEGFDQAESDAITWIIRMRDPAFSEWDGFTLWLEADPRHADIYDRLSLLDEDAAGLVADGDRQRPLAEPAAVRPIARRSVLGWGMAAAAFAAFGGFWLVGPEPGPELQIAMTESGVRRTVELADGSTILMNGGTRLAYAPDARFARLEQGEALFSVEHDAARPFRVEAAGTELVDMGTAFNVTVNGENLTVAVSEGAVVVAPDAAALRLEAGDGVEITEGVVRRRRVDVADVASWREGRLVYADAPLSAVADDLSRNLGIEVRAAPSVAASSFSGVIRLDQPPARLLPVVGRLTGTEARRQGAGWILTRG</sequence>
<protein>
    <submittedName>
        <fullName evidence="4">FecR domain-containing protein</fullName>
    </submittedName>
</protein>
<feature type="domain" description="FecR N-terminal" evidence="3">
    <location>
        <begin position="12"/>
        <end position="47"/>
    </location>
</feature>
<evidence type="ECO:0000313" key="5">
    <source>
        <dbReference type="Proteomes" id="UP000564378"/>
    </source>
</evidence>
<dbReference type="PANTHER" id="PTHR30273">
    <property type="entry name" value="PERIPLASMIC SIGNAL SENSOR AND SIGMA FACTOR ACTIVATOR FECR-RELATED"/>
    <property type="match status" value="1"/>
</dbReference>
<reference evidence="4 5" key="1">
    <citation type="submission" date="2020-08" db="EMBL/GenBank/DDBJ databases">
        <title>Draft genome sequence of Parasphingopyxis sp. GrpM-11.</title>
        <authorList>
            <person name="Oh J."/>
            <person name="Roh D.-H."/>
        </authorList>
    </citation>
    <scope>NUCLEOTIDE SEQUENCE [LARGE SCALE GENOMIC DNA]</scope>
    <source>
        <strain evidence="4 5">GrpM-11</strain>
    </source>
</reference>
<gene>
    <name evidence="4" type="ORF">H6P80_03325</name>
</gene>
<name>A0A842HUN5_9SPHN</name>
<dbReference type="InterPro" id="IPR032623">
    <property type="entry name" value="FecR_N"/>
</dbReference>
<dbReference type="AlphaFoldDB" id="A0A842HUN5"/>